<reference evidence="4" key="1">
    <citation type="submission" date="2025-08" db="UniProtKB">
        <authorList>
            <consortium name="RefSeq"/>
        </authorList>
    </citation>
    <scope>IDENTIFICATION</scope>
</reference>
<organism evidence="3 4">
    <name type="scientific">Gekko japonicus</name>
    <name type="common">Schlegel's Japanese gecko</name>
    <dbReference type="NCBI Taxonomy" id="146911"/>
    <lineage>
        <taxon>Eukaryota</taxon>
        <taxon>Metazoa</taxon>
        <taxon>Chordata</taxon>
        <taxon>Craniata</taxon>
        <taxon>Vertebrata</taxon>
        <taxon>Euteleostomi</taxon>
        <taxon>Lepidosauria</taxon>
        <taxon>Squamata</taxon>
        <taxon>Bifurcata</taxon>
        <taxon>Gekkota</taxon>
        <taxon>Gekkonidae</taxon>
        <taxon>Gekkoninae</taxon>
        <taxon>Gekko</taxon>
    </lineage>
</organism>
<comment type="similarity">
    <text evidence="1">Belongs to the avian keratin family.</text>
</comment>
<keyword evidence="3" id="KW-1185">Reference proteome</keyword>
<dbReference type="Proteomes" id="UP000694871">
    <property type="component" value="Unplaced"/>
</dbReference>
<dbReference type="Pfam" id="PF02422">
    <property type="entry name" value="Keratin"/>
    <property type="match status" value="1"/>
</dbReference>
<dbReference type="PANTHER" id="PTHR31203:SF1">
    <property type="entry name" value="BETA-KERATIN-RELATED PROTEIN-RELATED"/>
    <property type="match status" value="1"/>
</dbReference>
<evidence type="ECO:0000313" key="4">
    <source>
        <dbReference type="RefSeq" id="XP_015270498.1"/>
    </source>
</evidence>
<dbReference type="PANTHER" id="PTHR31203">
    <property type="entry name" value="BETA-KERATIN-RELATED PROTEIN-RELATED"/>
    <property type="match status" value="1"/>
</dbReference>
<evidence type="ECO:0000256" key="2">
    <source>
        <dbReference type="ARBA" id="ARBA00022744"/>
    </source>
</evidence>
<proteinExistence type="inferred from homology"/>
<protein>
    <submittedName>
        <fullName evidence="4">Uncharacterized protein LOC107113661</fullName>
    </submittedName>
</protein>
<sequence>MFYWSRYFYPGHFSFQQHSTLIVHPLKRSPVFAKQKNSTLMFAVPSCASAPAVGFGSAGLGYGGLHSDTLIGAGSPSFAVPSVASSPVVGFGSASLGHNSGVPFASLGVLSGVNRSCINQIPPAEVVVQPPPVVMTIPGPILSATGQLVFVGGNTPCAVSYGGSGSGLSGGSDLYGSFGALGGRLGSYRGRRGSLILGRRGSNCLPPQ</sequence>
<dbReference type="RefSeq" id="XP_015270498.1">
    <property type="nucleotide sequence ID" value="XM_015415012.1"/>
</dbReference>
<evidence type="ECO:0000256" key="1">
    <source>
        <dbReference type="ARBA" id="ARBA00008702"/>
    </source>
</evidence>
<accession>A0ABM1K9W1</accession>
<evidence type="ECO:0000313" key="3">
    <source>
        <dbReference type="Proteomes" id="UP000694871"/>
    </source>
</evidence>
<dbReference type="GeneID" id="107113661"/>
<gene>
    <name evidence="4" type="primary">LOC107113661</name>
</gene>
<keyword evidence="2" id="KW-0416">Keratin</keyword>
<dbReference type="InterPro" id="IPR003461">
    <property type="entry name" value="Keratin"/>
</dbReference>
<name>A0ABM1K9W1_GEKJA</name>